<proteinExistence type="predicted"/>
<feature type="compositionally biased region" description="Polar residues" evidence="1">
    <location>
        <begin position="144"/>
        <end position="159"/>
    </location>
</feature>
<accession>A0AA43QTL2</accession>
<evidence type="ECO:0000313" key="2">
    <source>
        <dbReference type="EMBL" id="MDI1491344.1"/>
    </source>
</evidence>
<feature type="compositionally biased region" description="Polar residues" evidence="1">
    <location>
        <begin position="234"/>
        <end position="245"/>
    </location>
</feature>
<organism evidence="2 3">
    <name type="scientific">Ramalina farinacea</name>
    <dbReference type="NCBI Taxonomy" id="258253"/>
    <lineage>
        <taxon>Eukaryota</taxon>
        <taxon>Fungi</taxon>
        <taxon>Dikarya</taxon>
        <taxon>Ascomycota</taxon>
        <taxon>Pezizomycotina</taxon>
        <taxon>Lecanoromycetes</taxon>
        <taxon>OSLEUM clade</taxon>
        <taxon>Lecanoromycetidae</taxon>
        <taxon>Lecanorales</taxon>
        <taxon>Lecanorineae</taxon>
        <taxon>Ramalinaceae</taxon>
        <taxon>Ramalina</taxon>
    </lineage>
</organism>
<feature type="region of interest" description="Disordered" evidence="1">
    <location>
        <begin position="38"/>
        <end position="107"/>
    </location>
</feature>
<dbReference type="EMBL" id="JAPUFD010000014">
    <property type="protein sequence ID" value="MDI1491344.1"/>
    <property type="molecule type" value="Genomic_DNA"/>
</dbReference>
<feature type="region of interest" description="Disordered" evidence="1">
    <location>
        <begin position="220"/>
        <end position="245"/>
    </location>
</feature>
<sequence length="369" mass="41590">MTDCVPMPPSIPKTKPHLLAKLFWRQNQTDHSNRRYYEARKQQPDFAFADRITPTGPSDPKAEPKKTKTPKRRTQRASASGVQDYRDFVESSSDEVEQSSPNNTTPKSLIWTVFYDPIEYPHGFPNGSTNSLSADGTGARDRSINQNKPVQAHVQNGAASNYDRDYSTPKSAKRKRKSSSDEQPTFARQVIDEKRSRLSEGLDSPALMQAYLPGYAMQEANGEEEETPAVASPAQASRTKQRPTNPKTAEIFFSIITARSPRLHSVTWVRGALHNRAVGELFDEISRYVSGSHVHHIVFTLHTSNGAYSTTVERGDENVYTRMRKRWTRIIREDMVEGQNSEFEVELEPKYGPDPGNAQAAEDDFDIIL</sequence>
<name>A0AA43QTL2_9LECA</name>
<feature type="compositionally biased region" description="Basic and acidic residues" evidence="1">
    <location>
        <begin position="190"/>
        <end position="199"/>
    </location>
</feature>
<evidence type="ECO:0000256" key="1">
    <source>
        <dbReference type="SAM" id="MobiDB-lite"/>
    </source>
</evidence>
<reference evidence="2" key="1">
    <citation type="journal article" date="2023" name="Genome Biol. Evol.">
        <title>First Whole Genome Sequence and Flow Cytometry Genome Size Data for the Lichen-Forming Fungus Ramalina farinacea (Ascomycota).</title>
        <authorList>
            <person name="Llewellyn T."/>
            <person name="Mian S."/>
            <person name="Hill R."/>
            <person name="Leitch I.J."/>
            <person name="Gaya E."/>
        </authorList>
    </citation>
    <scope>NUCLEOTIDE SEQUENCE</scope>
    <source>
        <strain evidence="2">LIQ254RAFAR</strain>
    </source>
</reference>
<dbReference type="Proteomes" id="UP001161017">
    <property type="component" value="Unassembled WGS sequence"/>
</dbReference>
<keyword evidence="3" id="KW-1185">Reference proteome</keyword>
<evidence type="ECO:0000313" key="3">
    <source>
        <dbReference type="Proteomes" id="UP001161017"/>
    </source>
</evidence>
<feature type="region of interest" description="Disordered" evidence="1">
    <location>
        <begin position="126"/>
        <end position="199"/>
    </location>
</feature>
<protein>
    <submittedName>
        <fullName evidence="2">Uncharacterized protein</fullName>
    </submittedName>
</protein>
<gene>
    <name evidence="2" type="ORF">OHK93_002553</name>
</gene>
<comment type="caution">
    <text evidence="2">The sequence shown here is derived from an EMBL/GenBank/DDBJ whole genome shotgun (WGS) entry which is preliminary data.</text>
</comment>
<dbReference type="AlphaFoldDB" id="A0AA43QTL2"/>